<organism evidence="2 3">
    <name type="scientific">Kingdonia uniflora</name>
    <dbReference type="NCBI Taxonomy" id="39325"/>
    <lineage>
        <taxon>Eukaryota</taxon>
        <taxon>Viridiplantae</taxon>
        <taxon>Streptophyta</taxon>
        <taxon>Embryophyta</taxon>
        <taxon>Tracheophyta</taxon>
        <taxon>Spermatophyta</taxon>
        <taxon>Magnoliopsida</taxon>
        <taxon>Ranunculales</taxon>
        <taxon>Circaeasteraceae</taxon>
        <taxon>Kingdonia</taxon>
    </lineage>
</organism>
<dbReference type="OrthoDB" id="6283463at2759"/>
<protein>
    <submittedName>
        <fullName evidence="2">Uncharacterized protein</fullName>
    </submittedName>
</protein>
<dbReference type="Proteomes" id="UP000541444">
    <property type="component" value="Unassembled WGS sequence"/>
</dbReference>
<dbReference type="EMBL" id="JACGCM010001615">
    <property type="protein sequence ID" value="KAF6152688.1"/>
    <property type="molecule type" value="Genomic_DNA"/>
</dbReference>
<dbReference type="AlphaFoldDB" id="A0A7J7MD65"/>
<gene>
    <name evidence="2" type="ORF">GIB67_021348</name>
</gene>
<dbReference type="InterPro" id="IPR044522">
    <property type="entry name" value="TSO1-like"/>
</dbReference>
<dbReference type="PANTHER" id="PTHR46159:SF6">
    <property type="entry name" value="OS12G0605300 PROTEIN"/>
    <property type="match status" value="1"/>
</dbReference>
<evidence type="ECO:0000313" key="2">
    <source>
        <dbReference type="EMBL" id="KAF6152688.1"/>
    </source>
</evidence>
<name>A0A7J7MD65_9MAGN</name>
<evidence type="ECO:0000313" key="3">
    <source>
        <dbReference type="Proteomes" id="UP000541444"/>
    </source>
</evidence>
<feature type="region of interest" description="Disordered" evidence="1">
    <location>
        <begin position="199"/>
        <end position="226"/>
    </location>
</feature>
<accession>A0A7J7MD65</accession>
<evidence type="ECO:0000256" key="1">
    <source>
        <dbReference type="SAM" id="MobiDB-lite"/>
    </source>
</evidence>
<reference evidence="2 3" key="1">
    <citation type="journal article" date="2020" name="IScience">
        <title>Genome Sequencing of the Endangered Kingdonia uniflora (Circaeasteraceae, Ranunculales) Reveals Potential Mechanisms of Evolutionary Specialization.</title>
        <authorList>
            <person name="Sun Y."/>
            <person name="Deng T."/>
            <person name="Zhang A."/>
            <person name="Moore M.J."/>
            <person name="Landis J.B."/>
            <person name="Lin N."/>
            <person name="Zhang H."/>
            <person name="Zhang X."/>
            <person name="Huang J."/>
            <person name="Zhang X."/>
            <person name="Sun H."/>
            <person name="Wang H."/>
        </authorList>
    </citation>
    <scope>NUCLEOTIDE SEQUENCE [LARGE SCALE GENOMIC DNA]</scope>
    <source>
        <strain evidence="2">TB1705</strain>
        <tissue evidence="2">Leaf</tissue>
    </source>
</reference>
<dbReference type="PANTHER" id="PTHR46159">
    <property type="entry name" value="PROTEIN TESMIN/TSO1-LIKE CXC 2"/>
    <property type="match status" value="1"/>
</dbReference>
<feature type="region of interest" description="Disordered" evidence="1">
    <location>
        <begin position="395"/>
        <end position="425"/>
    </location>
</feature>
<proteinExistence type="predicted"/>
<keyword evidence="3" id="KW-1185">Reference proteome</keyword>
<comment type="caution">
    <text evidence="2">The sequence shown here is derived from an EMBL/GenBank/DDBJ whole genome shotgun (WGS) entry which is preliminary data.</text>
</comment>
<sequence>MDSTSPEREKIATSTSSSPVVKDSPFFNYISNLSPLNEVKPSQVRQGFLEYNVPLPPSVFTSPRINPQPERSFLMRSKHLISSNAQLPLELDNRVNVGISNSEFFGVPVTQSMLGLAPCSLRGCNIKHTGQTQTCSHSGCVDDYLSDSMGTDCVNSAKLKSTKQGCDAAQVSESGCIRSNKTIATRQDTKNKMTTQVAVSEQSNKEDPLGKSFLHGEGPPDEHIIGNSTEVTDLVLSKRFIESSVAAQHCHHLVGHVATDSSIMINEKDNKTSGFNNKISMCSEIGQHRLDDGQLHMADNVQRKELDCNPQILSRSLHIVPACDNLDENSKSSINGVTENRMTNDSELWTWSGFWIKAGNVDPGRSFHGSGQGSDIGSESGGLFESVVGPLPGYGLVGDGPSGPCSQPGEAARLWSRPGGPAGQD</sequence>
<dbReference type="GO" id="GO:0003700">
    <property type="term" value="F:DNA-binding transcription factor activity"/>
    <property type="evidence" value="ECO:0007669"/>
    <property type="project" value="InterPro"/>
</dbReference>